<dbReference type="EMBL" id="SDGZ01000026">
    <property type="protein sequence ID" value="TYC47941.1"/>
    <property type="molecule type" value="Genomic_DNA"/>
</dbReference>
<dbReference type="Proteomes" id="UP000371977">
    <property type="component" value="Unassembled WGS sequence"/>
</dbReference>
<evidence type="ECO:0000313" key="1">
    <source>
        <dbReference type="EMBL" id="TYC47941.1"/>
    </source>
</evidence>
<protein>
    <submittedName>
        <fullName evidence="1">RelB/DinJ family addiction module antitoxin</fullName>
    </submittedName>
</protein>
<accession>A0A6C2C1M1</accession>
<gene>
    <name evidence="1" type="ORF">ESZ50_10550</name>
</gene>
<dbReference type="InterPro" id="IPR013321">
    <property type="entry name" value="Arc_rbn_hlx_hlx"/>
</dbReference>
<dbReference type="Gene3D" id="1.10.1220.10">
    <property type="entry name" value="Met repressor-like"/>
    <property type="match status" value="1"/>
</dbReference>
<dbReference type="AlphaFoldDB" id="A0A6C2C1M1"/>
<dbReference type="GO" id="GO:0006355">
    <property type="term" value="P:regulation of DNA-templated transcription"/>
    <property type="evidence" value="ECO:0007669"/>
    <property type="project" value="InterPro"/>
</dbReference>
<sequence length="56" mass="6383">MEKLIQIRIEDDVKKRVDDVFRSEGLSSQQAVKMFLTQVANTGHSPFEGMFGPRSK</sequence>
<dbReference type="InterPro" id="IPR007337">
    <property type="entry name" value="RelB/DinJ"/>
</dbReference>
<dbReference type="OrthoDB" id="9808267at2"/>
<proteinExistence type="predicted"/>
<organism evidence="1 2">
    <name type="scientific">Weissella muntiaci</name>
    <dbReference type="NCBI Taxonomy" id="2508881"/>
    <lineage>
        <taxon>Bacteria</taxon>
        <taxon>Bacillati</taxon>
        <taxon>Bacillota</taxon>
        <taxon>Bacilli</taxon>
        <taxon>Lactobacillales</taxon>
        <taxon>Lactobacillaceae</taxon>
        <taxon>Weissella</taxon>
    </lineage>
</organism>
<keyword evidence="2" id="KW-1185">Reference proteome</keyword>
<dbReference type="Pfam" id="PF04221">
    <property type="entry name" value="RelB"/>
    <property type="match status" value="1"/>
</dbReference>
<dbReference type="RefSeq" id="WP_148623781.1">
    <property type="nucleotide sequence ID" value="NZ_SDGZ01000026.1"/>
</dbReference>
<comment type="caution">
    <text evidence="1">The sequence shown here is derived from an EMBL/GenBank/DDBJ whole genome shotgun (WGS) entry which is preliminary data.</text>
</comment>
<reference evidence="1 2" key="1">
    <citation type="submission" date="2019-01" db="EMBL/GenBank/DDBJ databases">
        <title>Weissella sp. nov., a novel lactic acid bacterium isolated from animal feces.</title>
        <authorList>
            <person name="Wang L.-T."/>
        </authorList>
    </citation>
    <scope>NUCLEOTIDE SEQUENCE [LARGE SCALE GENOMIC DNA]</scope>
    <source>
        <strain evidence="1 2">8H-2</strain>
    </source>
</reference>
<evidence type="ECO:0000313" key="2">
    <source>
        <dbReference type="Proteomes" id="UP000371977"/>
    </source>
</evidence>
<name>A0A6C2C1M1_9LACO</name>